<comment type="caution">
    <text evidence="3">The sequence shown here is derived from an EMBL/GenBank/DDBJ whole genome shotgun (WGS) entry which is preliminary data.</text>
</comment>
<reference evidence="3" key="2">
    <citation type="submission" date="2023-05" db="EMBL/GenBank/DDBJ databases">
        <authorList>
            <consortium name="Lawrence Berkeley National Laboratory"/>
            <person name="Steindorff A."/>
            <person name="Hensen N."/>
            <person name="Bonometti L."/>
            <person name="Westerberg I."/>
            <person name="Brannstrom I.O."/>
            <person name="Guillou S."/>
            <person name="Cros-Aarteil S."/>
            <person name="Calhoun S."/>
            <person name="Haridas S."/>
            <person name="Kuo A."/>
            <person name="Mondo S."/>
            <person name="Pangilinan J."/>
            <person name="Riley R."/>
            <person name="Labutti K."/>
            <person name="Andreopoulos B."/>
            <person name="Lipzen A."/>
            <person name="Chen C."/>
            <person name="Yanf M."/>
            <person name="Daum C."/>
            <person name="Ng V."/>
            <person name="Clum A."/>
            <person name="Ohm R."/>
            <person name="Martin F."/>
            <person name="Silar P."/>
            <person name="Natvig D."/>
            <person name="Lalanne C."/>
            <person name="Gautier V."/>
            <person name="Ament-Velasquez S.L."/>
            <person name="Kruys A."/>
            <person name="Hutchinson M.I."/>
            <person name="Powell A.J."/>
            <person name="Barry K."/>
            <person name="Miller A.N."/>
            <person name="Grigoriev I.V."/>
            <person name="Debuchy R."/>
            <person name="Gladieux P."/>
            <person name="Thoren M.H."/>
            <person name="Johannesson H."/>
        </authorList>
    </citation>
    <scope>NUCLEOTIDE SEQUENCE</scope>
    <source>
        <strain evidence="3">PSN309</strain>
    </source>
</reference>
<evidence type="ECO:0000256" key="1">
    <source>
        <dbReference type="SAM" id="MobiDB-lite"/>
    </source>
</evidence>
<feature type="region of interest" description="Disordered" evidence="1">
    <location>
        <begin position="60"/>
        <end position="88"/>
    </location>
</feature>
<feature type="transmembrane region" description="Helical" evidence="2">
    <location>
        <begin position="12"/>
        <end position="34"/>
    </location>
</feature>
<evidence type="ECO:0000313" key="3">
    <source>
        <dbReference type="EMBL" id="KAK4185634.1"/>
    </source>
</evidence>
<evidence type="ECO:0000313" key="4">
    <source>
        <dbReference type="Proteomes" id="UP001302126"/>
    </source>
</evidence>
<dbReference type="Proteomes" id="UP001302126">
    <property type="component" value="Unassembled WGS sequence"/>
</dbReference>
<feature type="transmembrane region" description="Helical" evidence="2">
    <location>
        <begin position="40"/>
        <end position="58"/>
    </location>
</feature>
<dbReference type="AlphaFoldDB" id="A0AAN7AGC3"/>
<sequence length="117" mass="12665">MVDHKSSSRVVGVVEVLVETFILALKGLIPMLWLRSKVSPLQFLVGGVVLLSAILLVGQSSRKRSTESSSVKGILVTSRRNPKPSSRRVVFDATARDPPVTRTRYSDCDVCGPGGIM</sequence>
<keyword evidence="2" id="KW-1133">Transmembrane helix</keyword>
<keyword evidence="2" id="KW-0812">Transmembrane</keyword>
<name>A0AAN7AGC3_9PEZI</name>
<evidence type="ECO:0000256" key="2">
    <source>
        <dbReference type="SAM" id="Phobius"/>
    </source>
</evidence>
<proteinExistence type="predicted"/>
<keyword evidence="2" id="KW-0472">Membrane</keyword>
<keyword evidence="4" id="KW-1185">Reference proteome</keyword>
<protein>
    <submittedName>
        <fullName evidence="3">Uncharacterized protein</fullName>
    </submittedName>
</protein>
<dbReference type="EMBL" id="MU864444">
    <property type="protein sequence ID" value="KAK4185634.1"/>
    <property type="molecule type" value="Genomic_DNA"/>
</dbReference>
<reference evidence="3" key="1">
    <citation type="journal article" date="2023" name="Mol. Phylogenet. Evol.">
        <title>Genome-scale phylogeny and comparative genomics of the fungal order Sordariales.</title>
        <authorList>
            <person name="Hensen N."/>
            <person name="Bonometti L."/>
            <person name="Westerberg I."/>
            <person name="Brannstrom I.O."/>
            <person name="Guillou S."/>
            <person name="Cros-Aarteil S."/>
            <person name="Calhoun S."/>
            <person name="Haridas S."/>
            <person name="Kuo A."/>
            <person name="Mondo S."/>
            <person name="Pangilinan J."/>
            <person name="Riley R."/>
            <person name="LaButti K."/>
            <person name="Andreopoulos B."/>
            <person name="Lipzen A."/>
            <person name="Chen C."/>
            <person name="Yan M."/>
            <person name="Daum C."/>
            <person name="Ng V."/>
            <person name="Clum A."/>
            <person name="Steindorff A."/>
            <person name="Ohm R.A."/>
            <person name="Martin F."/>
            <person name="Silar P."/>
            <person name="Natvig D.O."/>
            <person name="Lalanne C."/>
            <person name="Gautier V."/>
            <person name="Ament-Velasquez S.L."/>
            <person name="Kruys A."/>
            <person name="Hutchinson M.I."/>
            <person name="Powell A.J."/>
            <person name="Barry K."/>
            <person name="Miller A.N."/>
            <person name="Grigoriev I.V."/>
            <person name="Debuchy R."/>
            <person name="Gladieux P."/>
            <person name="Hiltunen Thoren M."/>
            <person name="Johannesson H."/>
        </authorList>
    </citation>
    <scope>NUCLEOTIDE SEQUENCE</scope>
    <source>
        <strain evidence="3">PSN309</strain>
    </source>
</reference>
<organism evidence="3 4">
    <name type="scientific">Podospora australis</name>
    <dbReference type="NCBI Taxonomy" id="1536484"/>
    <lineage>
        <taxon>Eukaryota</taxon>
        <taxon>Fungi</taxon>
        <taxon>Dikarya</taxon>
        <taxon>Ascomycota</taxon>
        <taxon>Pezizomycotina</taxon>
        <taxon>Sordariomycetes</taxon>
        <taxon>Sordariomycetidae</taxon>
        <taxon>Sordariales</taxon>
        <taxon>Podosporaceae</taxon>
        <taxon>Podospora</taxon>
    </lineage>
</organism>
<gene>
    <name evidence="3" type="ORF">QBC35DRAFT_389059</name>
</gene>
<accession>A0AAN7AGC3</accession>